<dbReference type="InParanoid" id="A0A0C3G7W9"/>
<feature type="transmembrane region" description="Helical" evidence="1">
    <location>
        <begin position="436"/>
        <end position="456"/>
    </location>
</feature>
<evidence type="ECO:0000313" key="3">
    <source>
        <dbReference type="Proteomes" id="UP000054166"/>
    </source>
</evidence>
<name>A0A0C3G7W9_PILCF</name>
<keyword evidence="1" id="KW-0472">Membrane</keyword>
<feature type="transmembrane region" description="Helical" evidence="1">
    <location>
        <begin position="519"/>
        <end position="541"/>
    </location>
</feature>
<protein>
    <recommendedName>
        <fullName evidence="4">WW domain-containing protein</fullName>
    </recommendedName>
</protein>
<evidence type="ECO:0008006" key="4">
    <source>
        <dbReference type="Google" id="ProtNLM"/>
    </source>
</evidence>
<sequence>MYPTAASAVLNLDPEPWPHCVQSDVVAPRYYSLNAAAGTPHNAQIINNSCNVHFEGSKSHPGGHRLFLGVQSLSTMETLVSHHDSSDSPGSSEFYVKNLIPITTLQISRYYKPANVTLSHMVIDPGLLVFAEGSQPMYLPPDWAAFTHPEGKPYFCRNAGLRVVTEAYLYHPEIMNKVSFWTSSLETAFQKKGMKLPTTTELFLEPRDDMESCGYYLVDHATRTEFWINPVSTASLGVGRVTSISHLKTALEQLYWAHVEFFPMHLDCISYDIIEQLISVFAHGQTDRMTSSTSTFPYDINRCMNFIQLLTDARERGIDGYTRCLVARMWHNIVSSRFLHHFGQESPRLDSNQAILGQFNPEDHRLFRLCTPLCFGLPDFYYSHLSEIYVDCWINKEGFCDFVFLSMDEWTSSLSLSLNLLMANVLILSMPAASSLIGLSAIIMSGMSAIFATILCTRNKDFDKATVDTMFNSLKALRSDTYGFRLAALVFSLPRALCLWSLGLLITQTMSLTFRLLDLHLAIGVATIVLFVLMGTGSIAFPQDYGRFCRMLANWSALLRGYGQILLRRRR</sequence>
<organism evidence="2 3">
    <name type="scientific">Piloderma croceum (strain F 1598)</name>
    <dbReference type="NCBI Taxonomy" id="765440"/>
    <lineage>
        <taxon>Eukaryota</taxon>
        <taxon>Fungi</taxon>
        <taxon>Dikarya</taxon>
        <taxon>Basidiomycota</taxon>
        <taxon>Agaricomycotina</taxon>
        <taxon>Agaricomycetes</taxon>
        <taxon>Agaricomycetidae</taxon>
        <taxon>Atheliales</taxon>
        <taxon>Atheliaceae</taxon>
        <taxon>Piloderma</taxon>
    </lineage>
</organism>
<keyword evidence="3" id="KW-1185">Reference proteome</keyword>
<proteinExistence type="predicted"/>
<keyword evidence="1" id="KW-1133">Transmembrane helix</keyword>
<evidence type="ECO:0000256" key="1">
    <source>
        <dbReference type="SAM" id="Phobius"/>
    </source>
</evidence>
<accession>A0A0C3G7W9</accession>
<dbReference type="OrthoDB" id="2674421at2759"/>
<gene>
    <name evidence="2" type="ORF">PILCRDRAFT_815998</name>
</gene>
<reference evidence="3" key="2">
    <citation type="submission" date="2015-01" db="EMBL/GenBank/DDBJ databases">
        <title>Evolutionary Origins and Diversification of the Mycorrhizal Mutualists.</title>
        <authorList>
            <consortium name="DOE Joint Genome Institute"/>
            <consortium name="Mycorrhizal Genomics Consortium"/>
            <person name="Kohler A."/>
            <person name="Kuo A."/>
            <person name="Nagy L.G."/>
            <person name="Floudas D."/>
            <person name="Copeland A."/>
            <person name="Barry K.W."/>
            <person name="Cichocki N."/>
            <person name="Veneault-Fourrey C."/>
            <person name="LaButti K."/>
            <person name="Lindquist E.A."/>
            <person name="Lipzen A."/>
            <person name="Lundell T."/>
            <person name="Morin E."/>
            <person name="Murat C."/>
            <person name="Riley R."/>
            <person name="Ohm R."/>
            <person name="Sun H."/>
            <person name="Tunlid A."/>
            <person name="Henrissat B."/>
            <person name="Grigoriev I.V."/>
            <person name="Hibbett D.S."/>
            <person name="Martin F."/>
        </authorList>
    </citation>
    <scope>NUCLEOTIDE SEQUENCE [LARGE SCALE GENOMIC DNA]</scope>
    <source>
        <strain evidence="3">F 1598</strain>
    </source>
</reference>
<dbReference type="Proteomes" id="UP000054166">
    <property type="component" value="Unassembled WGS sequence"/>
</dbReference>
<feature type="transmembrane region" description="Helical" evidence="1">
    <location>
        <begin position="482"/>
        <end position="507"/>
    </location>
</feature>
<evidence type="ECO:0000313" key="2">
    <source>
        <dbReference type="EMBL" id="KIM86756.1"/>
    </source>
</evidence>
<keyword evidence="1" id="KW-0812">Transmembrane</keyword>
<dbReference type="HOGENOM" id="CLU_475028_0_0_1"/>
<dbReference type="AlphaFoldDB" id="A0A0C3G7W9"/>
<dbReference type="EMBL" id="KN832981">
    <property type="protein sequence ID" value="KIM86756.1"/>
    <property type="molecule type" value="Genomic_DNA"/>
</dbReference>
<reference evidence="2 3" key="1">
    <citation type="submission" date="2014-04" db="EMBL/GenBank/DDBJ databases">
        <authorList>
            <consortium name="DOE Joint Genome Institute"/>
            <person name="Kuo A."/>
            <person name="Tarkka M."/>
            <person name="Buscot F."/>
            <person name="Kohler A."/>
            <person name="Nagy L.G."/>
            <person name="Floudas D."/>
            <person name="Copeland A."/>
            <person name="Barry K.W."/>
            <person name="Cichocki N."/>
            <person name="Veneault-Fourrey C."/>
            <person name="LaButti K."/>
            <person name="Lindquist E.A."/>
            <person name="Lipzen A."/>
            <person name="Lundell T."/>
            <person name="Morin E."/>
            <person name="Murat C."/>
            <person name="Sun H."/>
            <person name="Tunlid A."/>
            <person name="Henrissat B."/>
            <person name="Grigoriev I.V."/>
            <person name="Hibbett D.S."/>
            <person name="Martin F."/>
            <person name="Nordberg H.P."/>
            <person name="Cantor M.N."/>
            <person name="Hua S.X."/>
        </authorList>
    </citation>
    <scope>NUCLEOTIDE SEQUENCE [LARGE SCALE GENOMIC DNA]</scope>
    <source>
        <strain evidence="2 3">F 1598</strain>
    </source>
</reference>